<evidence type="ECO:0000313" key="2">
    <source>
        <dbReference type="EMBL" id="AZR73886.1"/>
    </source>
</evidence>
<dbReference type="SMART" id="SM00858">
    <property type="entry name" value="SAF"/>
    <property type="match status" value="1"/>
</dbReference>
<dbReference type="SUPFAM" id="SSF51569">
    <property type="entry name" value="Aldolase"/>
    <property type="match status" value="1"/>
</dbReference>
<dbReference type="Proteomes" id="UP000267250">
    <property type="component" value="Chromosome"/>
</dbReference>
<dbReference type="Pfam" id="PF08666">
    <property type="entry name" value="SAF"/>
    <property type="match status" value="1"/>
</dbReference>
<dbReference type="GO" id="GO:0016051">
    <property type="term" value="P:carbohydrate biosynthetic process"/>
    <property type="evidence" value="ECO:0007669"/>
    <property type="project" value="InterPro"/>
</dbReference>
<reference evidence="2 3" key="1">
    <citation type="submission" date="2016-07" db="EMBL/GenBank/DDBJ databases">
        <title>Genome and transcriptome analysis of iron-reducing fermentative bacteria Anoxybacter fermentans.</title>
        <authorList>
            <person name="Zeng X."/>
            <person name="Shao Z."/>
        </authorList>
    </citation>
    <scope>NUCLEOTIDE SEQUENCE [LARGE SCALE GENOMIC DNA]</scope>
    <source>
        <strain evidence="2 3">DY22613</strain>
    </source>
</reference>
<dbReference type="Gene3D" id="3.90.1210.10">
    <property type="entry name" value="Antifreeze-like/N-acetylneuraminic acid synthase C-terminal domain"/>
    <property type="match status" value="1"/>
</dbReference>
<dbReference type="Pfam" id="PF03102">
    <property type="entry name" value="NeuB"/>
    <property type="match status" value="1"/>
</dbReference>
<accession>A0A3Q9HRT1</accession>
<organism evidence="2 3">
    <name type="scientific">Anoxybacter fermentans</name>
    <dbReference type="NCBI Taxonomy" id="1323375"/>
    <lineage>
        <taxon>Bacteria</taxon>
        <taxon>Bacillati</taxon>
        <taxon>Bacillota</taxon>
        <taxon>Clostridia</taxon>
        <taxon>Halanaerobiales</taxon>
        <taxon>Anoxybacter</taxon>
    </lineage>
</organism>
<dbReference type="InterPro" id="IPR013132">
    <property type="entry name" value="PseI/NeuA/B-like_N"/>
</dbReference>
<dbReference type="SUPFAM" id="SSF51269">
    <property type="entry name" value="AFP III-like domain"/>
    <property type="match status" value="1"/>
</dbReference>
<dbReference type="NCBIfam" id="TIGR03569">
    <property type="entry name" value="NeuB_NnaB"/>
    <property type="match status" value="1"/>
</dbReference>
<sequence>MVKNYFTDLSSVFIIAEAGVNHNGDINIAKKLIDVAAEAGVDAIKFQTFKTEKLVSQGAPKADYQLKTTKKSESQYQMIKKLELDKTSHVELMNYCKEKKIMFLSSPFDFESCDLLDELDIPFFKVPSGEITNLPFLKYIAEKQKPIILSTGMANIAEIYEALETIYSTGNRDVVVLHCVTEYPAPIEEVNLSAMLTIRDAFKVPVGYSDHTLGLEIPIAAVALGAKVIEKHFTLDKSMEGPDHKASLEPDELKLLVQSIRNVEKALGDGIKRPAKSEIKNLPVARKSIVAARDIKKGQVLSRDLLEIKRPGDGIEPKFIDKILGFKVNRYIRRDEVLKWEDLKSE</sequence>
<dbReference type="InterPro" id="IPR057736">
    <property type="entry name" value="SAF_PseI/NeuA/NeuB"/>
</dbReference>
<feature type="domain" description="AFP-like" evidence="1">
    <location>
        <begin position="288"/>
        <end position="346"/>
    </location>
</feature>
<gene>
    <name evidence="2" type="ORF">BBF96_11100</name>
</gene>
<keyword evidence="3" id="KW-1185">Reference proteome</keyword>
<dbReference type="PROSITE" id="PS50844">
    <property type="entry name" value="AFP_LIKE"/>
    <property type="match status" value="1"/>
</dbReference>
<dbReference type="OrthoDB" id="9814210at2"/>
<dbReference type="RefSeq" id="WP_127017237.1">
    <property type="nucleotide sequence ID" value="NZ_CP016379.1"/>
</dbReference>
<dbReference type="CDD" id="cd11615">
    <property type="entry name" value="SAF_NeuB_like"/>
    <property type="match status" value="1"/>
</dbReference>
<evidence type="ECO:0000259" key="1">
    <source>
        <dbReference type="PROSITE" id="PS50844"/>
    </source>
</evidence>
<name>A0A3Q9HRT1_9FIRM</name>
<dbReference type="Gene3D" id="3.20.20.70">
    <property type="entry name" value="Aldolase class I"/>
    <property type="match status" value="1"/>
</dbReference>
<dbReference type="PANTHER" id="PTHR42966:SF1">
    <property type="entry name" value="SIALIC ACID SYNTHASE"/>
    <property type="match status" value="1"/>
</dbReference>
<dbReference type="InterPro" id="IPR020007">
    <property type="entry name" value="NeuB/NeuA"/>
</dbReference>
<dbReference type="AlphaFoldDB" id="A0A3Q9HRT1"/>
<evidence type="ECO:0000313" key="3">
    <source>
        <dbReference type="Proteomes" id="UP000267250"/>
    </source>
</evidence>
<dbReference type="EMBL" id="CP016379">
    <property type="protein sequence ID" value="AZR73886.1"/>
    <property type="molecule type" value="Genomic_DNA"/>
</dbReference>
<dbReference type="KEGG" id="aft:BBF96_11100"/>
<dbReference type="InterPro" id="IPR013974">
    <property type="entry name" value="SAF"/>
</dbReference>
<dbReference type="InterPro" id="IPR036732">
    <property type="entry name" value="AFP_Neu5c_C_sf"/>
</dbReference>
<dbReference type="PANTHER" id="PTHR42966">
    <property type="entry name" value="N-ACETYLNEURAMINATE SYNTHASE"/>
    <property type="match status" value="1"/>
</dbReference>
<dbReference type="InterPro" id="IPR013785">
    <property type="entry name" value="Aldolase_TIM"/>
</dbReference>
<proteinExistence type="predicted"/>
<dbReference type="InterPro" id="IPR006190">
    <property type="entry name" value="SAF_AFP_Neu5Ac"/>
</dbReference>
<protein>
    <submittedName>
        <fullName evidence="2">N-acetylneuraminate synthase</fullName>
    </submittedName>
</protein>
<dbReference type="InterPro" id="IPR051690">
    <property type="entry name" value="PseI-like"/>
</dbReference>
<dbReference type="GO" id="GO:0047444">
    <property type="term" value="F:N-acylneuraminate-9-phosphate synthase activity"/>
    <property type="evidence" value="ECO:0007669"/>
    <property type="project" value="TreeGrafter"/>
</dbReference>